<keyword evidence="2" id="KW-0963">Cytoplasm</keyword>
<evidence type="ECO:0000313" key="9">
    <source>
        <dbReference type="EMBL" id="KAK5164370.1"/>
    </source>
</evidence>
<dbReference type="SMART" id="SM00184">
    <property type="entry name" value="RING"/>
    <property type="match status" value="1"/>
</dbReference>
<dbReference type="InterPro" id="IPR013083">
    <property type="entry name" value="Znf_RING/FYVE/PHD"/>
</dbReference>
<keyword evidence="4 6" id="KW-0863">Zinc-finger</keyword>
<dbReference type="GO" id="GO:0008270">
    <property type="term" value="F:zinc ion binding"/>
    <property type="evidence" value="ECO:0007669"/>
    <property type="project" value="UniProtKB-KW"/>
</dbReference>
<dbReference type="PROSITE" id="PS50089">
    <property type="entry name" value="ZF_RING_2"/>
    <property type="match status" value="1"/>
</dbReference>
<dbReference type="GO" id="GO:0000976">
    <property type="term" value="F:transcription cis-regulatory region binding"/>
    <property type="evidence" value="ECO:0007669"/>
    <property type="project" value="TreeGrafter"/>
</dbReference>
<dbReference type="InterPro" id="IPR001841">
    <property type="entry name" value="Znf_RING"/>
</dbReference>
<dbReference type="Pfam" id="PF00097">
    <property type="entry name" value="zf-C3HC4"/>
    <property type="match status" value="1"/>
</dbReference>
<feature type="region of interest" description="Disordered" evidence="7">
    <location>
        <begin position="368"/>
        <end position="397"/>
    </location>
</feature>
<feature type="compositionally biased region" description="Polar residues" evidence="7">
    <location>
        <begin position="424"/>
        <end position="433"/>
    </location>
</feature>
<proteinExistence type="predicted"/>
<dbReference type="FunFam" id="3.30.40.10:FF:000512">
    <property type="entry name" value="RING finger domain protein"/>
    <property type="match status" value="1"/>
</dbReference>
<keyword evidence="5" id="KW-0862">Zinc</keyword>
<dbReference type="SUPFAM" id="SSF57850">
    <property type="entry name" value="RING/U-box"/>
    <property type="match status" value="1"/>
</dbReference>
<gene>
    <name evidence="9" type="ORF">LTR77_010066</name>
</gene>
<evidence type="ECO:0000256" key="7">
    <source>
        <dbReference type="SAM" id="MobiDB-lite"/>
    </source>
</evidence>
<feature type="region of interest" description="Disordered" evidence="7">
    <location>
        <begin position="649"/>
        <end position="671"/>
    </location>
</feature>
<feature type="compositionally biased region" description="Low complexity" evidence="7">
    <location>
        <begin position="1"/>
        <end position="30"/>
    </location>
</feature>
<evidence type="ECO:0000313" key="10">
    <source>
        <dbReference type="Proteomes" id="UP001337655"/>
    </source>
</evidence>
<dbReference type="EMBL" id="JAVRRT010000020">
    <property type="protein sequence ID" value="KAK5164370.1"/>
    <property type="molecule type" value="Genomic_DNA"/>
</dbReference>
<dbReference type="RefSeq" id="XP_064654663.1">
    <property type="nucleotide sequence ID" value="XM_064807290.1"/>
</dbReference>
<evidence type="ECO:0000259" key="8">
    <source>
        <dbReference type="PROSITE" id="PS50089"/>
    </source>
</evidence>
<feature type="region of interest" description="Disordered" evidence="7">
    <location>
        <begin position="691"/>
        <end position="730"/>
    </location>
</feature>
<feature type="compositionally biased region" description="Basic residues" evidence="7">
    <location>
        <begin position="65"/>
        <end position="74"/>
    </location>
</feature>
<feature type="compositionally biased region" description="Polar residues" evidence="7">
    <location>
        <begin position="720"/>
        <end position="730"/>
    </location>
</feature>
<dbReference type="GeneID" id="89931396"/>
<dbReference type="GO" id="GO:0045944">
    <property type="term" value="P:positive regulation of transcription by RNA polymerase II"/>
    <property type="evidence" value="ECO:0007669"/>
    <property type="project" value="TreeGrafter"/>
</dbReference>
<name>A0AAV9P0M2_9PEZI</name>
<feature type="compositionally biased region" description="Low complexity" evidence="7">
    <location>
        <begin position="37"/>
        <end position="57"/>
    </location>
</feature>
<evidence type="ECO:0000256" key="5">
    <source>
        <dbReference type="ARBA" id="ARBA00022833"/>
    </source>
</evidence>
<dbReference type="InterPro" id="IPR018957">
    <property type="entry name" value="Znf_C3HC4_RING-type"/>
</dbReference>
<evidence type="ECO:0000256" key="4">
    <source>
        <dbReference type="ARBA" id="ARBA00022771"/>
    </source>
</evidence>
<protein>
    <recommendedName>
        <fullName evidence="8">RING-type domain-containing protein</fullName>
    </recommendedName>
</protein>
<evidence type="ECO:0000256" key="1">
    <source>
        <dbReference type="ARBA" id="ARBA00004496"/>
    </source>
</evidence>
<keyword evidence="3" id="KW-0479">Metal-binding</keyword>
<dbReference type="InterPro" id="IPR017907">
    <property type="entry name" value="Znf_RING_CS"/>
</dbReference>
<dbReference type="GO" id="GO:0005737">
    <property type="term" value="C:cytoplasm"/>
    <property type="evidence" value="ECO:0007669"/>
    <property type="project" value="UniProtKB-SubCell"/>
</dbReference>
<evidence type="ECO:0000256" key="2">
    <source>
        <dbReference type="ARBA" id="ARBA00022490"/>
    </source>
</evidence>
<accession>A0AAV9P0M2</accession>
<feature type="region of interest" description="Disordered" evidence="7">
    <location>
        <begin position="104"/>
        <end position="134"/>
    </location>
</feature>
<evidence type="ECO:0000256" key="3">
    <source>
        <dbReference type="ARBA" id="ARBA00022723"/>
    </source>
</evidence>
<organism evidence="9 10">
    <name type="scientific">Saxophila tyrrhenica</name>
    <dbReference type="NCBI Taxonomy" id="1690608"/>
    <lineage>
        <taxon>Eukaryota</taxon>
        <taxon>Fungi</taxon>
        <taxon>Dikarya</taxon>
        <taxon>Ascomycota</taxon>
        <taxon>Pezizomycotina</taxon>
        <taxon>Dothideomycetes</taxon>
        <taxon>Dothideomycetidae</taxon>
        <taxon>Mycosphaerellales</taxon>
        <taxon>Extremaceae</taxon>
        <taxon>Saxophila</taxon>
    </lineage>
</organism>
<reference evidence="9 10" key="1">
    <citation type="submission" date="2023-08" db="EMBL/GenBank/DDBJ databases">
        <title>Black Yeasts Isolated from many extreme environments.</title>
        <authorList>
            <person name="Coleine C."/>
            <person name="Stajich J.E."/>
            <person name="Selbmann L."/>
        </authorList>
    </citation>
    <scope>NUCLEOTIDE SEQUENCE [LARGE SCALE GENOMIC DNA]</scope>
    <source>
        <strain evidence="9 10">CCFEE 5935</strain>
    </source>
</reference>
<feature type="region of interest" description="Disordered" evidence="7">
    <location>
        <begin position="1"/>
        <end position="74"/>
    </location>
</feature>
<dbReference type="PROSITE" id="PS00518">
    <property type="entry name" value="ZF_RING_1"/>
    <property type="match status" value="1"/>
</dbReference>
<evidence type="ECO:0000256" key="6">
    <source>
        <dbReference type="PROSITE-ProRule" id="PRU00175"/>
    </source>
</evidence>
<feature type="compositionally biased region" description="Basic and acidic residues" evidence="7">
    <location>
        <begin position="659"/>
        <end position="668"/>
    </location>
</feature>
<dbReference type="AlphaFoldDB" id="A0AAV9P0M2"/>
<dbReference type="PANTHER" id="PTHR12983:SF9">
    <property type="entry name" value="E3 UBIQUITIN-PROTEIN LIGASE RNF10"/>
    <property type="match status" value="1"/>
</dbReference>
<feature type="region of interest" description="Disordered" evidence="7">
    <location>
        <begin position="412"/>
        <end position="434"/>
    </location>
</feature>
<comment type="caution">
    <text evidence="9">The sequence shown here is derived from an EMBL/GenBank/DDBJ whole genome shotgun (WGS) entry which is preliminary data.</text>
</comment>
<dbReference type="PANTHER" id="PTHR12983">
    <property type="entry name" value="RING FINGER 10 FAMILY MEMBER"/>
    <property type="match status" value="1"/>
</dbReference>
<comment type="subcellular location">
    <subcellularLocation>
        <location evidence="1">Cytoplasm</location>
    </subcellularLocation>
</comment>
<sequence>MSQPPGIASKAAASSSKAPPPSGQSSPAASVTQQFFSNDSGQRRSGSGSGNARSNAAPRNVQNSKAKHKAGKKFRALDEDAEAELFSMQNPHGRKGQTSITHLMNFSLPPRPNQQQQYHRHSYNGPRRGGRSNPTWGLGSGYHSVDKARYIHANYRFIVDPRGDYQVQAEDADVHLDWQNVLQIIASEKSQAASCPICLGDPTAPRMAKCGHIFCMPCLIRYMHSDDGNGPPPEKKARWKKCPICWDSIYVSETRPVRWYVGQESDPPREGGDVVLRLLRRRPGQTLAMPRESAETVPKGDFIPWYFAAEVMDYARVMRGSEDYMVQQYDEAIEAIEMLQKEDELMFGEDAEWTGRAIRMLNEAKAKVKGIGNPPEQPKKPEQEMTVPERPPIEFREDDEDVPDWYLQKHTETSPAIPRMEATEQPNAQTPANVSAVPRTLQEMRQRQFEKPQPAEYLFYQALLHYYLSPLDIRILKAAFGSYTTFPSSILPRVERVSSGHIVDDDLRKRVKYLAHLPYGCEVGFLECDWTDLVPPHILAEFKPMLERRRKRHDEKEAREEKDRIRIERAEERELAAIRRKRPSVPSDFMSGEGLPALGSMAGSEPTSDAIATSPPWANRTTSGFTSLASPSTSPTAHRTVWGTAAVTPASPDLNATLPRDDELRPDQDDGWLQDWERDLLDQRDQLADDVGGVSLETETQARAPVGGGKKGKKGKKITLMSTATSRRGA</sequence>
<dbReference type="Proteomes" id="UP001337655">
    <property type="component" value="Unassembled WGS sequence"/>
</dbReference>
<dbReference type="Gene3D" id="3.30.40.10">
    <property type="entry name" value="Zinc/RING finger domain, C3HC4 (zinc finger)"/>
    <property type="match status" value="1"/>
</dbReference>
<feature type="domain" description="RING-type" evidence="8">
    <location>
        <begin position="195"/>
        <end position="245"/>
    </location>
</feature>
<keyword evidence="10" id="KW-1185">Reference proteome</keyword>
<dbReference type="InterPro" id="IPR039739">
    <property type="entry name" value="MAG2/RNF10"/>
</dbReference>
<dbReference type="CDD" id="cd16536">
    <property type="entry name" value="RING-HC_RNF10"/>
    <property type="match status" value="1"/>
</dbReference>